<evidence type="ECO:0000313" key="8">
    <source>
        <dbReference type="EMBL" id="KAL5107974.1"/>
    </source>
</evidence>
<accession>A0ABR4QEC5</accession>
<dbReference type="Pfam" id="PF12796">
    <property type="entry name" value="Ank_2"/>
    <property type="match status" value="2"/>
</dbReference>
<protein>
    <submittedName>
        <fullName evidence="8">CYFIP-related Rac1 interactor B</fullName>
    </submittedName>
</protein>
<dbReference type="InterPro" id="IPR039789">
    <property type="entry name" value="CYRI"/>
</dbReference>
<dbReference type="SUPFAM" id="SSF48403">
    <property type="entry name" value="Ankyrin repeat"/>
    <property type="match status" value="1"/>
</dbReference>
<keyword evidence="5" id="KW-0040">ANK repeat</keyword>
<proteinExistence type="inferred from homology"/>
<reference evidence="8 9" key="1">
    <citation type="journal article" date="2022" name="Front. Cell. Infect. Microbiol.">
        <title>The Genomes of Two Strains of Taenia crassiceps the Animal Model for the Study of Human Cysticercosis.</title>
        <authorList>
            <person name="Bobes R.J."/>
            <person name="Estrada K."/>
            <person name="Rios-Valencia D.G."/>
            <person name="Calderon-Gallegos A."/>
            <person name="de la Torre P."/>
            <person name="Carrero J.C."/>
            <person name="Sanchez-Flores A."/>
            <person name="Laclette J.P."/>
        </authorList>
    </citation>
    <scope>NUCLEOTIDE SEQUENCE [LARGE SCALE GENOMIC DNA]</scope>
    <source>
        <strain evidence="8">WFUcys</strain>
    </source>
</reference>
<keyword evidence="3" id="KW-0472">Membrane</keyword>
<dbReference type="Gene3D" id="1.25.40.20">
    <property type="entry name" value="Ankyrin repeat-containing domain"/>
    <property type="match status" value="2"/>
</dbReference>
<feature type="region of interest" description="Disordered" evidence="6">
    <location>
        <begin position="709"/>
        <end position="780"/>
    </location>
</feature>
<comment type="similarity">
    <text evidence="2">Belongs to the CYRI family.</text>
</comment>
<evidence type="ECO:0000256" key="3">
    <source>
        <dbReference type="ARBA" id="ARBA00023136"/>
    </source>
</evidence>
<keyword evidence="4" id="KW-0449">Lipoprotein</keyword>
<evidence type="ECO:0000256" key="1">
    <source>
        <dbReference type="ARBA" id="ARBA00004635"/>
    </source>
</evidence>
<comment type="subcellular location">
    <subcellularLocation>
        <location evidence="1">Membrane</location>
        <topology evidence="1">Lipid-anchor</topology>
    </subcellularLocation>
</comment>
<evidence type="ECO:0000256" key="2">
    <source>
        <dbReference type="ARBA" id="ARBA00005778"/>
    </source>
</evidence>
<dbReference type="InterPro" id="IPR036770">
    <property type="entry name" value="Ankyrin_rpt-contain_sf"/>
</dbReference>
<dbReference type="SMART" id="SM00248">
    <property type="entry name" value="ANK"/>
    <property type="match status" value="7"/>
</dbReference>
<organism evidence="8 9">
    <name type="scientific">Taenia crassiceps</name>
    <dbReference type="NCBI Taxonomy" id="6207"/>
    <lineage>
        <taxon>Eukaryota</taxon>
        <taxon>Metazoa</taxon>
        <taxon>Spiralia</taxon>
        <taxon>Lophotrochozoa</taxon>
        <taxon>Platyhelminthes</taxon>
        <taxon>Cestoda</taxon>
        <taxon>Eucestoda</taxon>
        <taxon>Cyclophyllidea</taxon>
        <taxon>Taeniidae</taxon>
        <taxon>Taenia</taxon>
    </lineage>
</organism>
<feature type="repeat" description="ANK" evidence="5">
    <location>
        <begin position="137"/>
        <end position="169"/>
    </location>
</feature>
<evidence type="ECO:0000313" key="9">
    <source>
        <dbReference type="Proteomes" id="UP001651158"/>
    </source>
</evidence>
<gene>
    <name evidence="8" type="ORF">TcWFU_007339</name>
</gene>
<dbReference type="EMBL" id="JAKROA010000004">
    <property type="protein sequence ID" value="KAL5107974.1"/>
    <property type="molecule type" value="Genomic_DNA"/>
</dbReference>
<dbReference type="PANTHER" id="PTHR12422">
    <property type="entry name" value="GH09096P"/>
    <property type="match status" value="1"/>
</dbReference>
<evidence type="ECO:0000256" key="4">
    <source>
        <dbReference type="ARBA" id="ARBA00023288"/>
    </source>
</evidence>
<dbReference type="PROSITE" id="PS50297">
    <property type="entry name" value="ANK_REP_REGION"/>
    <property type="match status" value="3"/>
</dbReference>
<feature type="repeat" description="ANK" evidence="5">
    <location>
        <begin position="170"/>
        <end position="202"/>
    </location>
</feature>
<evidence type="ECO:0000259" key="7">
    <source>
        <dbReference type="Pfam" id="PF07159"/>
    </source>
</evidence>
<evidence type="ECO:0000256" key="5">
    <source>
        <dbReference type="PROSITE-ProRule" id="PRU00023"/>
    </source>
</evidence>
<dbReference type="PROSITE" id="PS50088">
    <property type="entry name" value="ANK_REPEAT"/>
    <property type="match status" value="3"/>
</dbReference>
<sequence>MNEAIRWQLINATLNGDSQRLRSLLSKQVRIDFVQACQLFHLAAACGSTDNLKTLLAFMPSINVNSRDEVGCTALHKAASAGHREIIHFLIYHGAQIDVREYLYGNSPLHEVASKGFSRSVEALCISRAPPNLQNKLGLTPLHVAAQNGHKQSIRVLLFSGADLGVTDKFGDTCLHTAVRYNRTGVVKILLAASANVMATNRNLDTPLHIAASLKRTKIARCLLAADTGRKSVPVMDTLTRMSGGDLRKQTSSPLSSQPQPLPSAVQTALWMRNVQGETPLEVAKRRLRSSSGDSNSDMITLLLDRMNVAECCSHYENGTTKSFPRLSASGGDGGGGGNESDALLATPYMSTDLIYSPVQKKTTFRFAFKNRKSPKGPTAVVLNCNSFPNRQIHQEFKSSNKDQTISATNRLHCPQTIAADSMSTSCMNETTAENPAYLSGGLRTKPRSFRRSLLGGLFKREHGKANLHVLAGEMKKSESSQLPASGISNFAGSTEKPLLKMPTSISVSEALNESLSSSFTGRSVLQEISLSTDDPPQDSLLLGRFQQLPLPQNSESTSVRLSNAHLPEDVMTTNSCSDRDRIPSHPISPPHPNPTACASLSGCVNRSSGGGVGGSGERTRPRFVVRFDLDVGSDTHADPASVADGRQLSVQLYRDLAGNLKKGPAGFPSGCNCIQRQTDYFAGKVPDFVPCATHSYLEFRAPSVDLQNSNLPGTRKSRPGRAGTANATAAMGKKQWMRSRSDESLSISGRVGSEPPTSSAPPTKPVAMEKNLSSADPLSDMCIRNSNGRPVSVIWEDVTGWPPSEHQIQPTLSNGEESQESASQQTITKSKSYSGHIASAVDTTATRAPNGDLINAKMKHQVARMTPLYMSCRNIGGKMGLSVGRFAPAPPTPMPANGARGPFKTFVQSESFSRYLAPDLLLDFAVYRSFVAKMGNIIRILTSRFEEIKDDVDIFVDFENCQPSDEEYDLWIEINTKLAHADDILTIVRNYPGAAAQIRNAIEHYTDDAAQEAAWEALIPLVHQLRICYDFGVYLAQTVPRLLHALCSDELTVWEHLESQQALFKQFAEILDFIMQFDNLKMTKPSIQNDFSFYRRLRQRRRPVVDPARQVAVPTDVGDPESFLRQAGEELSDECCSKMSLFYAEANPMLKLISRYATQCHMVDAMIPMDVTSECLAAMAHICRGLLVKPSLRSRVTRDDTLMLLLRVMTGVIILYDHIDPYGVFRKTSKLDVKSCVRLLKEQNPKSVQCLLNAIKYSTLHFTDETTPRVIKQLLATTA</sequence>
<name>A0ABR4QEC5_9CEST</name>
<dbReference type="PRINTS" id="PR01415">
    <property type="entry name" value="ANKYRIN"/>
</dbReference>
<feature type="domain" description="CYRIA/CYRIB Rac1 binding" evidence="7">
    <location>
        <begin position="954"/>
        <end position="1273"/>
    </location>
</feature>
<dbReference type="Pfam" id="PF07159">
    <property type="entry name" value="CYRIA-B_Rac1-bd"/>
    <property type="match status" value="1"/>
</dbReference>
<feature type="repeat" description="ANK" evidence="5">
    <location>
        <begin position="70"/>
        <end position="102"/>
    </location>
</feature>
<feature type="compositionally biased region" description="Polar residues" evidence="6">
    <location>
        <begin position="807"/>
        <end position="834"/>
    </location>
</feature>
<dbReference type="Proteomes" id="UP001651158">
    <property type="component" value="Unassembled WGS sequence"/>
</dbReference>
<dbReference type="InterPro" id="IPR009828">
    <property type="entry name" value="CYRIA/CYRIB_Rac1-bd"/>
</dbReference>
<evidence type="ECO:0000256" key="6">
    <source>
        <dbReference type="SAM" id="MobiDB-lite"/>
    </source>
</evidence>
<feature type="region of interest" description="Disordered" evidence="6">
    <location>
        <begin position="802"/>
        <end position="835"/>
    </location>
</feature>
<comment type="caution">
    <text evidence="8">The sequence shown here is derived from an EMBL/GenBank/DDBJ whole genome shotgun (WGS) entry which is preliminary data.</text>
</comment>
<keyword evidence="9" id="KW-1185">Reference proteome</keyword>
<dbReference type="InterPro" id="IPR002110">
    <property type="entry name" value="Ankyrin_rpt"/>
</dbReference>